<dbReference type="GeneID" id="96083168"/>
<evidence type="ECO:0000256" key="1">
    <source>
        <dbReference type="SAM" id="MobiDB-lite"/>
    </source>
</evidence>
<dbReference type="RefSeq" id="XP_069309393.1">
    <property type="nucleotide sequence ID" value="XM_069449634.1"/>
</dbReference>
<keyword evidence="3" id="KW-1185">Reference proteome</keyword>
<dbReference type="Proteomes" id="UP001578633">
    <property type="component" value="Chromosome 2"/>
</dbReference>
<organism evidence="2 3">
    <name type="scientific">Alternaria dauci</name>
    <dbReference type="NCBI Taxonomy" id="48095"/>
    <lineage>
        <taxon>Eukaryota</taxon>
        <taxon>Fungi</taxon>
        <taxon>Dikarya</taxon>
        <taxon>Ascomycota</taxon>
        <taxon>Pezizomycotina</taxon>
        <taxon>Dothideomycetes</taxon>
        <taxon>Pleosporomycetidae</taxon>
        <taxon>Pleosporales</taxon>
        <taxon>Pleosporineae</taxon>
        <taxon>Pleosporaceae</taxon>
        <taxon>Alternaria</taxon>
        <taxon>Alternaria sect. Porri</taxon>
    </lineage>
</organism>
<name>A0ABR3USL8_9PLEO</name>
<feature type="region of interest" description="Disordered" evidence="1">
    <location>
        <begin position="1"/>
        <end position="28"/>
    </location>
</feature>
<feature type="compositionally biased region" description="Basic and acidic residues" evidence="1">
    <location>
        <begin position="1"/>
        <end position="10"/>
    </location>
</feature>
<accession>A0ABR3USL8</accession>
<gene>
    <name evidence="2" type="ORF">ACET3X_002846</name>
</gene>
<evidence type="ECO:0000313" key="2">
    <source>
        <dbReference type="EMBL" id="KAL1798809.1"/>
    </source>
</evidence>
<reference evidence="2 3" key="1">
    <citation type="submission" date="2024-09" db="EMBL/GenBank/DDBJ databases">
        <title>T2T genomes of carrot and Alternaria dauci and their utility for understanding host-pathogen interaction during carrot leaf blight disease.</title>
        <authorList>
            <person name="Liu W."/>
            <person name="Xu S."/>
            <person name="Ou C."/>
            <person name="Liu X."/>
            <person name="Zhuang F."/>
            <person name="Deng X.W."/>
        </authorList>
    </citation>
    <scope>NUCLEOTIDE SEQUENCE [LARGE SCALE GENOMIC DNA]</scope>
    <source>
        <strain evidence="2 3">A2016</strain>
    </source>
</reference>
<dbReference type="EMBL" id="JBHGVX010000002">
    <property type="protein sequence ID" value="KAL1798809.1"/>
    <property type="molecule type" value="Genomic_DNA"/>
</dbReference>
<sequence length="207" mass="23441">MPKYRRDSGVKRTGPPPQLPQQLRDCDGRSNIPRQYEIDAIYAAEYGEPTQQDRNDFLLLFLGLHQDIMELQQELLQITAEGADAMTIAPCFYGRLNVIMKERIETLASGTPLMVEGYPPTYPGRMMSRWAREYYITVPSLYERAEDLLAAQVQQSSPETTTTSDSTAASTCFSTTYVETDSATVVSRKRRKIRQRSRKAALSRSGK</sequence>
<feature type="region of interest" description="Disordered" evidence="1">
    <location>
        <begin position="188"/>
        <end position="207"/>
    </location>
</feature>
<proteinExistence type="predicted"/>
<protein>
    <submittedName>
        <fullName evidence="2">Uncharacterized protein</fullName>
    </submittedName>
</protein>
<comment type="caution">
    <text evidence="2">The sequence shown here is derived from an EMBL/GenBank/DDBJ whole genome shotgun (WGS) entry which is preliminary data.</text>
</comment>
<evidence type="ECO:0000313" key="3">
    <source>
        <dbReference type="Proteomes" id="UP001578633"/>
    </source>
</evidence>